<dbReference type="GO" id="GO:0003677">
    <property type="term" value="F:DNA binding"/>
    <property type="evidence" value="ECO:0007669"/>
    <property type="project" value="UniProtKB-KW"/>
</dbReference>
<dbReference type="EMBL" id="LAZR01008675">
    <property type="protein sequence ID" value="KKM77228.1"/>
    <property type="molecule type" value="Genomic_DNA"/>
</dbReference>
<dbReference type="AlphaFoldDB" id="A0A0F9K5C7"/>
<evidence type="ECO:0000256" key="7">
    <source>
        <dbReference type="ARBA" id="ARBA00023125"/>
    </source>
</evidence>
<evidence type="ECO:0000259" key="9">
    <source>
        <dbReference type="Pfam" id="PF03175"/>
    </source>
</evidence>
<sequence>MKCQFKDIRYRYSARTPQETDTHMEVLGIDSESDNKGVPFMFCISDGTPPITPDNLFETLFQHKYRGVKFVCFNLKYDEGSILHQFPVEMLQELRRKGRVEYNGYSVRSIPKKELVIKDIQQKHSVAFYDIAQFYGTSLEKAAEYYLGKHKREMPTKTFTEQYIREHWFELGNYCLQDALLTKELADYFIDMLIKDFNIYPQKLYSTGYIAGLHFARTCDFIHVNRYFRYHKELLEYAYLSYAGGKFETYQRGFGKFYQYDINSAYPFEISLLQDIRLARVIKTSEYQKDATYGFIKCSLVLTNDYSPIPIKVDNVNRYPIGSFTKIITKTEYDFLIKRGDTVDILEAWWLFCREEYPYRIEVERLFELKKKFKAHDKLRYMLVKILLNSFYGKFIQVTEKWKQDKIVYEAGWLFNPIYASVITANTRVKVCQACDKYDKYTVAVHTDSIITSIDLSNNGLSMSDNLGDWNCENSGSGVIVGSGVYQIGEKVHFRGYHGLNDLIGIVKSNRNKVNIEVNQRLVLSWRLVVFRNANPDSINRFTKTVKTLNLNFDRKRDWDSGWTWQNRLVSSRPFIEVEL</sequence>
<name>A0A0F9K5C7_9ZZZZ</name>
<evidence type="ECO:0000256" key="3">
    <source>
        <dbReference type="ARBA" id="ARBA00022679"/>
    </source>
</evidence>
<keyword evidence="3" id="KW-0808">Transferase</keyword>
<keyword evidence="6" id="KW-0239">DNA-directed DNA polymerase</keyword>
<protein>
    <recommendedName>
        <fullName evidence="2">DNA-directed DNA polymerase</fullName>
        <ecNumber evidence="2">2.7.7.7</ecNumber>
    </recommendedName>
</protein>
<reference evidence="10" key="1">
    <citation type="journal article" date="2015" name="Nature">
        <title>Complex archaea that bridge the gap between prokaryotes and eukaryotes.</title>
        <authorList>
            <person name="Spang A."/>
            <person name="Saw J.H."/>
            <person name="Jorgensen S.L."/>
            <person name="Zaremba-Niedzwiedzka K."/>
            <person name="Martijn J."/>
            <person name="Lind A.E."/>
            <person name="van Eijk R."/>
            <person name="Schleper C."/>
            <person name="Guy L."/>
            <person name="Ettema T.J."/>
        </authorList>
    </citation>
    <scope>NUCLEOTIDE SEQUENCE</scope>
</reference>
<feature type="domain" description="DNA-directed DNA polymerase family B mitochondria/virus" evidence="9">
    <location>
        <begin position="172"/>
        <end position="409"/>
    </location>
</feature>
<dbReference type="GO" id="GO:0006260">
    <property type="term" value="P:DNA replication"/>
    <property type="evidence" value="ECO:0007669"/>
    <property type="project" value="UniProtKB-KW"/>
</dbReference>
<dbReference type="InterPro" id="IPR012337">
    <property type="entry name" value="RNaseH-like_sf"/>
</dbReference>
<dbReference type="GO" id="GO:0000166">
    <property type="term" value="F:nucleotide binding"/>
    <property type="evidence" value="ECO:0007669"/>
    <property type="project" value="InterPro"/>
</dbReference>
<evidence type="ECO:0000313" key="10">
    <source>
        <dbReference type="EMBL" id="KKM77228.1"/>
    </source>
</evidence>
<gene>
    <name evidence="10" type="ORF">LCGC14_1372200</name>
</gene>
<evidence type="ECO:0000256" key="2">
    <source>
        <dbReference type="ARBA" id="ARBA00012417"/>
    </source>
</evidence>
<dbReference type="InterPro" id="IPR004868">
    <property type="entry name" value="DNA-dir_DNA_pol_B_mt/vir"/>
</dbReference>
<dbReference type="InterPro" id="IPR043502">
    <property type="entry name" value="DNA/RNA_pol_sf"/>
</dbReference>
<dbReference type="SUPFAM" id="SSF53098">
    <property type="entry name" value="Ribonuclease H-like"/>
    <property type="match status" value="1"/>
</dbReference>
<dbReference type="GO" id="GO:0003887">
    <property type="term" value="F:DNA-directed DNA polymerase activity"/>
    <property type="evidence" value="ECO:0007669"/>
    <property type="project" value="UniProtKB-KW"/>
</dbReference>
<keyword evidence="4" id="KW-0548">Nucleotidyltransferase</keyword>
<dbReference type="Pfam" id="PF03175">
    <property type="entry name" value="DNA_pol_B_2"/>
    <property type="match status" value="1"/>
</dbReference>
<evidence type="ECO:0000256" key="1">
    <source>
        <dbReference type="ARBA" id="ARBA00005755"/>
    </source>
</evidence>
<dbReference type="EC" id="2.7.7.7" evidence="2"/>
<keyword evidence="5" id="KW-0235">DNA replication</keyword>
<evidence type="ECO:0000256" key="6">
    <source>
        <dbReference type="ARBA" id="ARBA00022932"/>
    </source>
</evidence>
<organism evidence="10">
    <name type="scientific">marine sediment metagenome</name>
    <dbReference type="NCBI Taxonomy" id="412755"/>
    <lineage>
        <taxon>unclassified sequences</taxon>
        <taxon>metagenomes</taxon>
        <taxon>ecological metagenomes</taxon>
    </lineage>
</organism>
<proteinExistence type="inferred from homology"/>
<dbReference type="InterPro" id="IPR036397">
    <property type="entry name" value="RNaseH_sf"/>
</dbReference>
<evidence type="ECO:0000256" key="5">
    <source>
        <dbReference type="ARBA" id="ARBA00022705"/>
    </source>
</evidence>
<dbReference type="Gene3D" id="3.30.420.10">
    <property type="entry name" value="Ribonuclease H-like superfamily/Ribonuclease H"/>
    <property type="match status" value="1"/>
</dbReference>
<dbReference type="SUPFAM" id="SSF56672">
    <property type="entry name" value="DNA/RNA polymerases"/>
    <property type="match status" value="1"/>
</dbReference>
<keyword evidence="7" id="KW-0238">DNA-binding</keyword>
<evidence type="ECO:0000256" key="4">
    <source>
        <dbReference type="ARBA" id="ARBA00022695"/>
    </source>
</evidence>
<accession>A0A0F9K5C7</accession>
<comment type="similarity">
    <text evidence="1">Belongs to the DNA polymerase type-B family.</text>
</comment>
<evidence type="ECO:0000256" key="8">
    <source>
        <dbReference type="ARBA" id="ARBA00049244"/>
    </source>
</evidence>
<comment type="caution">
    <text evidence="10">The sequence shown here is derived from an EMBL/GenBank/DDBJ whole genome shotgun (WGS) entry which is preliminary data.</text>
</comment>
<comment type="catalytic activity">
    <reaction evidence="8">
        <text>DNA(n) + a 2'-deoxyribonucleoside 5'-triphosphate = DNA(n+1) + diphosphate</text>
        <dbReference type="Rhea" id="RHEA:22508"/>
        <dbReference type="Rhea" id="RHEA-COMP:17339"/>
        <dbReference type="Rhea" id="RHEA-COMP:17340"/>
        <dbReference type="ChEBI" id="CHEBI:33019"/>
        <dbReference type="ChEBI" id="CHEBI:61560"/>
        <dbReference type="ChEBI" id="CHEBI:173112"/>
        <dbReference type="EC" id="2.7.7.7"/>
    </reaction>
</comment>